<keyword evidence="1" id="KW-0732">Signal</keyword>
<sequence>MKKFKRIATLCTAAACTAALALGLAACGNNQDDDRLQIVVLSAGYGDEWISDIAEKYSADTGVEVKLTPEYDAKSIISSHMASRNNPDDLYICTDTAWKTYAAQGKFLDLSDLLEEEVDGVKVSEKVNDEYADSIYYTDQNGTRHCYRLPWTSGVGGIYYNAAMFEANPSWKIPTTFQELLDLCETIVNARIPVEGDRTATVKPFVFTGQNQDYFDYTVFTWWAQLAGTDAIDEFLQYSDSSSFATKSSDGSDLDNTYSKLKQATEYWSQLITDEYCVADCIGKSNHVAQQNFVNGYAAMMFNGDWLYNEILGYQSSGVGTDNFELGIMNTPTVPDAQYTNVTYTVGEDQFIAIPASSNMKEAAKDFIKYIISDDGISTFLNKAHGILAYKSSTEIQTDDTFMQSLLNFRSTYSDTFTNFSDNLMYLSNVIDIWAIGSLRPYNAIYQETQTVDEAFDSIQSTTAQNWTRWEESVGL</sequence>
<feature type="signal peptide" evidence="1">
    <location>
        <begin position="1"/>
        <end position="21"/>
    </location>
</feature>
<dbReference type="AlphaFoldDB" id="A0A9D1Z7Q2"/>
<evidence type="ECO:0000256" key="1">
    <source>
        <dbReference type="SAM" id="SignalP"/>
    </source>
</evidence>
<reference evidence="2" key="1">
    <citation type="journal article" date="2021" name="PeerJ">
        <title>Extensive microbial diversity within the chicken gut microbiome revealed by metagenomics and culture.</title>
        <authorList>
            <person name="Gilroy R."/>
            <person name="Ravi A."/>
            <person name="Getino M."/>
            <person name="Pursley I."/>
            <person name="Horton D.L."/>
            <person name="Alikhan N.F."/>
            <person name="Baker D."/>
            <person name="Gharbi K."/>
            <person name="Hall N."/>
            <person name="Watson M."/>
            <person name="Adriaenssens E.M."/>
            <person name="Foster-Nyarko E."/>
            <person name="Jarju S."/>
            <person name="Secka A."/>
            <person name="Antonio M."/>
            <person name="Oren A."/>
            <person name="Chaudhuri R.R."/>
            <person name="La Ragione R."/>
            <person name="Hildebrand F."/>
            <person name="Pallen M.J."/>
        </authorList>
    </citation>
    <scope>NUCLEOTIDE SEQUENCE</scope>
    <source>
        <strain evidence="2">CHK199-9574</strain>
    </source>
</reference>
<organism evidence="2 3">
    <name type="scientific">Candidatus Borkfalkia excrementavium</name>
    <dbReference type="NCBI Taxonomy" id="2838505"/>
    <lineage>
        <taxon>Bacteria</taxon>
        <taxon>Bacillati</taxon>
        <taxon>Bacillota</taxon>
        <taxon>Clostridia</taxon>
        <taxon>Christensenellales</taxon>
        <taxon>Christensenellaceae</taxon>
        <taxon>Candidatus Borkfalkia</taxon>
    </lineage>
</organism>
<reference evidence="2" key="2">
    <citation type="submission" date="2021-04" db="EMBL/GenBank/DDBJ databases">
        <authorList>
            <person name="Gilroy R."/>
        </authorList>
    </citation>
    <scope>NUCLEOTIDE SEQUENCE</scope>
    <source>
        <strain evidence="2">CHK199-9574</strain>
    </source>
</reference>
<dbReference type="InterPro" id="IPR006059">
    <property type="entry name" value="SBP"/>
</dbReference>
<dbReference type="PANTHER" id="PTHR43649">
    <property type="entry name" value="ARABINOSE-BINDING PROTEIN-RELATED"/>
    <property type="match status" value="1"/>
</dbReference>
<protein>
    <submittedName>
        <fullName evidence="2">Extracellular solute-binding protein</fullName>
    </submittedName>
</protein>
<dbReference type="Pfam" id="PF13416">
    <property type="entry name" value="SBP_bac_8"/>
    <property type="match status" value="1"/>
</dbReference>
<gene>
    <name evidence="2" type="ORF">H9728_04335</name>
</gene>
<dbReference type="InterPro" id="IPR050490">
    <property type="entry name" value="Bact_solute-bd_prot1"/>
</dbReference>
<feature type="chain" id="PRO_5038701663" evidence="1">
    <location>
        <begin position="22"/>
        <end position="476"/>
    </location>
</feature>
<name>A0A9D1Z7Q2_9FIRM</name>
<dbReference type="SUPFAM" id="SSF53850">
    <property type="entry name" value="Periplasmic binding protein-like II"/>
    <property type="match status" value="1"/>
</dbReference>
<proteinExistence type="predicted"/>
<accession>A0A9D1Z7Q2</accession>
<dbReference type="Gene3D" id="3.40.190.10">
    <property type="entry name" value="Periplasmic binding protein-like II"/>
    <property type="match status" value="1"/>
</dbReference>
<dbReference type="Proteomes" id="UP000824135">
    <property type="component" value="Unassembled WGS sequence"/>
</dbReference>
<dbReference type="EMBL" id="DXCO01000033">
    <property type="protein sequence ID" value="HIY78251.1"/>
    <property type="molecule type" value="Genomic_DNA"/>
</dbReference>
<comment type="caution">
    <text evidence="2">The sequence shown here is derived from an EMBL/GenBank/DDBJ whole genome shotgun (WGS) entry which is preliminary data.</text>
</comment>
<dbReference type="PROSITE" id="PS51257">
    <property type="entry name" value="PROKAR_LIPOPROTEIN"/>
    <property type="match status" value="1"/>
</dbReference>
<dbReference type="PANTHER" id="PTHR43649:SF12">
    <property type="entry name" value="DIACETYLCHITOBIOSE BINDING PROTEIN DASA"/>
    <property type="match status" value="1"/>
</dbReference>
<evidence type="ECO:0000313" key="3">
    <source>
        <dbReference type="Proteomes" id="UP000824135"/>
    </source>
</evidence>
<evidence type="ECO:0000313" key="2">
    <source>
        <dbReference type="EMBL" id="HIY78251.1"/>
    </source>
</evidence>